<dbReference type="AlphaFoldDB" id="A0A9P4QU78"/>
<feature type="compositionally biased region" description="Basic and acidic residues" evidence="1">
    <location>
        <begin position="68"/>
        <end position="79"/>
    </location>
</feature>
<feature type="region of interest" description="Disordered" evidence="1">
    <location>
        <begin position="54"/>
        <end position="79"/>
    </location>
</feature>
<keyword evidence="3" id="KW-1185">Reference proteome</keyword>
<gene>
    <name evidence="2" type="ORF">EJ04DRAFT_607328</name>
</gene>
<proteinExistence type="predicted"/>
<accession>A0A9P4QU78</accession>
<evidence type="ECO:0000313" key="2">
    <source>
        <dbReference type="EMBL" id="KAF2732774.1"/>
    </source>
</evidence>
<comment type="caution">
    <text evidence="2">The sequence shown here is derived from an EMBL/GenBank/DDBJ whole genome shotgun (WGS) entry which is preliminary data.</text>
</comment>
<dbReference type="Proteomes" id="UP000799444">
    <property type="component" value="Unassembled WGS sequence"/>
</dbReference>
<organism evidence="2 3">
    <name type="scientific">Polyplosphaeria fusca</name>
    <dbReference type="NCBI Taxonomy" id="682080"/>
    <lineage>
        <taxon>Eukaryota</taxon>
        <taxon>Fungi</taxon>
        <taxon>Dikarya</taxon>
        <taxon>Ascomycota</taxon>
        <taxon>Pezizomycotina</taxon>
        <taxon>Dothideomycetes</taxon>
        <taxon>Pleosporomycetidae</taxon>
        <taxon>Pleosporales</taxon>
        <taxon>Tetraplosphaeriaceae</taxon>
        <taxon>Polyplosphaeria</taxon>
    </lineage>
</organism>
<dbReference type="OrthoDB" id="3795249at2759"/>
<sequence>MDGDWRKMERLVRTTVRDNAAEESKTLSQTLHRLQVQNNLLHYENSGLREALSVKKKHKKRGKPLDLQQREEYHSGAVF</sequence>
<reference evidence="2" key="1">
    <citation type="journal article" date="2020" name="Stud. Mycol.">
        <title>101 Dothideomycetes genomes: a test case for predicting lifestyles and emergence of pathogens.</title>
        <authorList>
            <person name="Haridas S."/>
            <person name="Albert R."/>
            <person name="Binder M."/>
            <person name="Bloem J."/>
            <person name="Labutti K."/>
            <person name="Salamov A."/>
            <person name="Andreopoulos B."/>
            <person name="Baker S."/>
            <person name="Barry K."/>
            <person name="Bills G."/>
            <person name="Bluhm B."/>
            <person name="Cannon C."/>
            <person name="Castanera R."/>
            <person name="Culley D."/>
            <person name="Daum C."/>
            <person name="Ezra D."/>
            <person name="Gonzalez J."/>
            <person name="Henrissat B."/>
            <person name="Kuo A."/>
            <person name="Liang C."/>
            <person name="Lipzen A."/>
            <person name="Lutzoni F."/>
            <person name="Magnuson J."/>
            <person name="Mondo S."/>
            <person name="Nolan M."/>
            <person name="Ohm R."/>
            <person name="Pangilinan J."/>
            <person name="Park H.-J."/>
            <person name="Ramirez L."/>
            <person name="Alfaro M."/>
            <person name="Sun H."/>
            <person name="Tritt A."/>
            <person name="Yoshinaga Y."/>
            <person name="Zwiers L.-H."/>
            <person name="Turgeon B."/>
            <person name="Goodwin S."/>
            <person name="Spatafora J."/>
            <person name="Crous P."/>
            <person name="Grigoriev I."/>
        </authorList>
    </citation>
    <scope>NUCLEOTIDE SEQUENCE</scope>
    <source>
        <strain evidence="2">CBS 125425</strain>
    </source>
</reference>
<evidence type="ECO:0000313" key="3">
    <source>
        <dbReference type="Proteomes" id="UP000799444"/>
    </source>
</evidence>
<dbReference type="EMBL" id="ML996172">
    <property type="protein sequence ID" value="KAF2732774.1"/>
    <property type="molecule type" value="Genomic_DNA"/>
</dbReference>
<name>A0A9P4QU78_9PLEO</name>
<evidence type="ECO:0000256" key="1">
    <source>
        <dbReference type="SAM" id="MobiDB-lite"/>
    </source>
</evidence>
<protein>
    <submittedName>
        <fullName evidence="2">Uncharacterized protein</fullName>
    </submittedName>
</protein>